<dbReference type="EnsemblPlants" id="AET7Gv20756400.33">
    <property type="protein sequence ID" value="AET7Gv20756400.33"/>
    <property type="gene ID" value="AET7Gv20756400"/>
</dbReference>
<dbReference type="Proteomes" id="UP000015105">
    <property type="component" value="Chromosome 7D"/>
</dbReference>
<evidence type="ECO:0000313" key="1">
    <source>
        <dbReference type="EnsemblPlants" id="AET7Gv20756400.33"/>
    </source>
</evidence>
<organism evidence="1 2">
    <name type="scientific">Aegilops tauschii subsp. strangulata</name>
    <name type="common">Goatgrass</name>
    <dbReference type="NCBI Taxonomy" id="200361"/>
    <lineage>
        <taxon>Eukaryota</taxon>
        <taxon>Viridiplantae</taxon>
        <taxon>Streptophyta</taxon>
        <taxon>Embryophyta</taxon>
        <taxon>Tracheophyta</taxon>
        <taxon>Spermatophyta</taxon>
        <taxon>Magnoliopsida</taxon>
        <taxon>Liliopsida</taxon>
        <taxon>Poales</taxon>
        <taxon>Poaceae</taxon>
        <taxon>BOP clade</taxon>
        <taxon>Pooideae</taxon>
        <taxon>Triticodae</taxon>
        <taxon>Triticeae</taxon>
        <taxon>Triticinae</taxon>
        <taxon>Aegilops</taxon>
    </lineage>
</organism>
<reference evidence="2" key="1">
    <citation type="journal article" date="2014" name="Science">
        <title>Ancient hybridizations among the ancestral genomes of bread wheat.</title>
        <authorList>
            <consortium name="International Wheat Genome Sequencing Consortium,"/>
            <person name="Marcussen T."/>
            <person name="Sandve S.R."/>
            <person name="Heier L."/>
            <person name="Spannagl M."/>
            <person name="Pfeifer M."/>
            <person name="Jakobsen K.S."/>
            <person name="Wulff B.B."/>
            <person name="Steuernagel B."/>
            <person name="Mayer K.F."/>
            <person name="Olsen O.A."/>
        </authorList>
    </citation>
    <scope>NUCLEOTIDE SEQUENCE [LARGE SCALE GENOMIC DNA]</scope>
    <source>
        <strain evidence="2">cv. AL8/78</strain>
    </source>
</reference>
<dbReference type="AlphaFoldDB" id="A0A453RY05"/>
<keyword evidence="2" id="KW-1185">Reference proteome</keyword>
<sequence>MLMYTLTTSAYFVFNLESTYVYCFTPFLETCSSAPTCKHAHRYATPTPIIPCHLRTSSSMVPCCKSATKTTGNNGHSL</sequence>
<reference evidence="1" key="4">
    <citation type="submission" date="2019-03" db="UniProtKB">
        <authorList>
            <consortium name="EnsemblPlants"/>
        </authorList>
    </citation>
    <scope>IDENTIFICATION</scope>
</reference>
<reference evidence="2" key="2">
    <citation type="journal article" date="2017" name="Nat. Plants">
        <title>The Aegilops tauschii genome reveals multiple impacts of transposons.</title>
        <authorList>
            <person name="Zhao G."/>
            <person name="Zou C."/>
            <person name="Li K."/>
            <person name="Wang K."/>
            <person name="Li T."/>
            <person name="Gao L."/>
            <person name="Zhang X."/>
            <person name="Wang H."/>
            <person name="Yang Z."/>
            <person name="Liu X."/>
            <person name="Jiang W."/>
            <person name="Mao L."/>
            <person name="Kong X."/>
            <person name="Jiao Y."/>
            <person name="Jia J."/>
        </authorList>
    </citation>
    <scope>NUCLEOTIDE SEQUENCE [LARGE SCALE GENOMIC DNA]</scope>
    <source>
        <strain evidence="2">cv. AL8/78</strain>
    </source>
</reference>
<dbReference type="Gramene" id="AET7Gv20756400.33">
    <property type="protein sequence ID" value="AET7Gv20756400.33"/>
    <property type="gene ID" value="AET7Gv20756400"/>
</dbReference>
<evidence type="ECO:0000313" key="2">
    <source>
        <dbReference type="Proteomes" id="UP000015105"/>
    </source>
</evidence>
<accession>A0A453RY05</accession>
<reference evidence="1" key="5">
    <citation type="journal article" date="2021" name="G3 (Bethesda)">
        <title>Aegilops tauschii genome assembly Aet v5.0 features greater sequence contiguity and improved annotation.</title>
        <authorList>
            <person name="Wang L."/>
            <person name="Zhu T."/>
            <person name="Rodriguez J.C."/>
            <person name="Deal K.R."/>
            <person name="Dubcovsky J."/>
            <person name="McGuire P.E."/>
            <person name="Lux T."/>
            <person name="Spannagl M."/>
            <person name="Mayer K.F.X."/>
            <person name="Baldrich P."/>
            <person name="Meyers B.C."/>
            <person name="Huo N."/>
            <person name="Gu Y.Q."/>
            <person name="Zhou H."/>
            <person name="Devos K.M."/>
            <person name="Bennetzen J.L."/>
            <person name="Unver T."/>
            <person name="Budak H."/>
            <person name="Gulick P.J."/>
            <person name="Galiba G."/>
            <person name="Kalapos B."/>
            <person name="Nelson D.R."/>
            <person name="Li P."/>
            <person name="You F.M."/>
            <person name="Luo M.C."/>
            <person name="Dvorak J."/>
        </authorList>
    </citation>
    <scope>NUCLEOTIDE SEQUENCE [LARGE SCALE GENOMIC DNA]</scope>
    <source>
        <strain evidence="1">cv. AL8/78</strain>
    </source>
</reference>
<protein>
    <submittedName>
        <fullName evidence="1">Uncharacterized protein</fullName>
    </submittedName>
</protein>
<reference evidence="1" key="3">
    <citation type="journal article" date="2017" name="Nature">
        <title>Genome sequence of the progenitor of the wheat D genome Aegilops tauschii.</title>
        <authorList>
            <person name="Luo M.C."/>
            <person name="Gu Y.Q."/>
            <person name="Puiu D."/>
            <person name="Wang H."/>
            <person name="Twardziok S.O."/>
            <person name="Deal K.R."/>
            <person name="Huo N."/>
            <person name="Zhu T."/>
            <person name="Wang L."/>
            <person name="Wang Y."/>
            <person name="McGuire P.E."/>
            <person name="Liu S."/>
            <person name="Long H."/>
            <person name="Ramasamy R.K."/>
            <person name="Rodriguez J.C."/>
            <person name="Van S.L."/>
            <person name="Yuan L."/>
            <person name="Wang Z."/>
            <person name="Xia Z."/>
            <person name="Xiao L."/>
            <person name="Anderson O.D."/>
            <person name="Ouyang S."/>
            <person name="Liang Y."/>
            <person name="Zimin A.V."/>
            <person name="Pertea G."/>
            <person name="Qi P."/>
            <person name="Bennetzen J.L."/>
            <person name="Dai X."/>
            <person name="Dawson M.W."/>
            <person name="Muller H.G."/>
            <person name="Kugler K."/>
            <person name="Rivarola-Duarte L."/>
            <person name="Spannagl M."/>
            <person name="Mayer K.F.X."/>
            <person name="Lu F.H."/>
            <person name="Bevan M.W."/>
            <person name="Leroy P."/>
            <person name="Li P."/>
            <person name="You F.M."/>
            <person name="Sun Q."/>
            <person name="Liu Z."/>
            <person name="Lyons E."/>
            <person name="Wicker T."/>
            <person name="Salzberg S.L."/>
            <person name="Devos K.M."/>
            <person name="Dvorak J."/>
        </authorList>
    </citation>
    <scope>NUCLEOTIDE SEQUENCE [LARGE SCALE GENOMIC DNA]</scope>
    <source>
        <strain evidence="1">cv. AL8/78</strain>
    </source>
</reference>
<name>A0A453RY05_AEGTS</name>
<proteinExistence type="predicted"/>